<dbReference type="AlphaFoldDB" id="W2RM48"/>
<organism evidence="3 4">
    <name type="scientific">Cyphellophora europaea (strain CBS 101466)</name>
    <name type="common">Phialophora europaea</name>
    <dbReference type="NCBI Taxonomy" id="1220924"/>
    <lineage>
        <taxon>Eukaryota</taxon>
        <taxon>Fungi</taxon>
        <taxon>Dikarya</taxon>
        <taxon>Ascomycota</taxon>
        <taxon>Pezizomycotina</taxon>
        <taxon>Eurotiomycetes</taxon>
        <taxon>Chaetothyriomycetidae</taxon>
        <taxon>Chaetothyriales</taxon>
        <taxon>Cyphellophoraceae</taxon>
        <taxon>Cyphellophora</taxon>
    </lineage>
</organism>
<keyword evidence="4" id="KW-1185">Reference proteome</keyword>
<dbReference type="Pfam" id="PF00173">
    <property type="entry name" value="Cyt-b5"/>
    <property type="match status" value="1"/>
</dbReference>
<reference evidence="3 4" key="1">
    <citation type="submission" date="2013-03" db="EMBL/GenBank/DDBJ databases">
        <title>The Genome Sequence of Phialophora europaea CBS 101466.</title>
        <authorList>
            <consortium name="The Broad Institute Genomics Platform"/>
            <person name="Cuomo C."/>
            <person name="de Hoog S."/>
            <person name="Gorbushina A."/>
            <person name="Walker B."/>
            <person name="Young S.K."/>
            <person name="Zeng Q."/>
            <person name="Gargeya S."/>
            <person name="Fitzgerald M."/>
            <person name="Haas B."/>
            <person name="Abouelleil A."/>
            <person name="Allen A.W."/>
            <person name="Alvarado L."/>
            <person name="Arachchi H.M."/>
            <person name="Berlin A.M."/>
            <person name="Chapman S.B."/>
            <person name="Gainer-Dewar J."/>
            <person name="Goldberg J."/>
            <person name="Griggs A."/>
            <person name="Gujja S."/>
            <person name="Hansen M."/>
            <person name="Howarth C."/>
            <person name="Imamovic A."/>
            <person name="Ireland A."/>
            <person name="Larimer J."/>
            <person name="McCowan C."/>
            <person name="Murphy C."/>
            <person name="Pearson M."/>
            <person name="Poon T.W."/>
            <person name="Priest M."/>
            <person name="Roberts A."/>
            <person name="Saif S."/>
            <person name="Shea T."/>
            <person name="Sisk P."/>
            <person name="Sykes S."/>
            <person name="Wortman J."/>
            <person name="Nusbaum C."/>
            <person name="Birren B."/>
        </authorList>
    </citation>
    <scope>NUCLEOTIDE SEQUENCE [LARGE SCALE GENOMIC DNA]</scope>
    <source>
        <strain evidence="3 4">CBS 101466</strain>
    </source>
</reference>
<dbReference type="InterPro" id="IPR001199">
    <property type="entry name" value="Cyt_B5-like_heme/steroid-bd"/>
</dbReference>
<accession>W2RM48</accession>
<dbReference type="Gene3D" id="3.10.120.10">
    <property type="entry name" value="Cytochrome b5-like heme/steroid binding domain"/>
    <property type="match status" value="1"/>
</dbReference>
<dbReference type="Proteomes" id="UP000030752">
    <property type="component" value="Unassembled WGS sequence"/>
</dbReference>
<dbReference type="HOGENOM" id="CLU_042860_3_2_1"/>
<gene>
    <name evidence="3" type="ORF">HMPREF1541_09056</name>
</gene>
<dbReference type="EMBL" id="KB822725">
    <property type="protein sequence ID" value="ETN36778.1"/>
    <property type="molecule type" value="Genomic_DNA"/>
</dbReference>
<evidence type="ECO:0000313" key="4">
    <source>
        <dbReference type="Proteomes" id="UP000030752"/>
    </source>
</evidence>
<evidence type="ECO:0000256" key="1">
    <source>
        <dbReference type="ARBA" id="ARBA00038357"/>
    </source>
</evidence>
<protein>
    <recommendedName>
        <fullName evidence="2">Cytochrome b5 heme-binding domain-containing protein</fullName>
    </recommendedName>
</protein>
<dbReference type="PANTHER" id="PTHR10281">
    <property type="entry name" value="MEMBRANE-ASSOCIATED PROGESTERONE RECEPTOR COMPONENT-RELATED"/>
    <property type="match status" value="1"/>
</dbReference>
<name>W2RM48_CYPE1</name>
<dbReference type="GeneID" id="19976395"/>
<dbReference type="InterPro" id="IPR036400">
    <property type="entry name" value="Cyt_B5-like_heme/steroid_sf"/>
</dbReference>
<evidence type="ECO:0000259" key="2">
    <source>
        <dbReference type="SMART" id="SM01117"/>
    </source>
</evidence>
<dbReference type="GO" id="GO:0005783">
    <property type="term" value="C:endoplasmic reticulum"/>
    <property type="evidence" value="ECO:0007669"/>
    <property type="project" value="TreeGrafter"/>
</dbReference>
<dbReference type="SUPFAM" id="SSF55856">
    <property type="entry name" value="Cytochrome b5-like heme/steroid binding domain"/>
    <property type="match status" value="1"/>
</dbReference>
<dbReference type="SMART" id="SM01117">
    <property type="entry name" value="Cyt-b5"/>
    <property type="match status" value="1"/>
</dbReference>
<dbReference type="STRING" id="1220924.W2RM48"/>
<evidence type="ECO:0000313" key="3">
    <source>
        <dbReference type="EMBL" id="ETN36778.1"/>
    </source>
</evidence>
<dbReference type="eggNOG" id="KOG1110">
    <property type="taxonomic scope" value="Eukaryota"/>
</dbReference>
<dbReference type="VEuPathDB" id="FungiDB:HMPREF1541_09056"/>
<comment type="similarity">
    <text evidence="1">Belongs to the cytochrome b5 family. MAPR subfamily.</text>
</comment>
<dbReference type="GO" id="GO:0016020">
    <property type="term" value="C:membrane"/>
    <property type="evidence" value="ECO:0007669"/>
    <property type="project" value="TreeGrafter"/>
</dbReference>
<feature type="domain" description="Cytochrome b5 heme-binding" evidence="2">
    <location>
        <begin position="30"/>
        <end position="125"/>
    </location>
</feature>
<dbReference type="InParanoid" id="W2RM48"/>
<dbReference type="InterPro" id="IPR050577">
    <property type="entry name" value="MAPR/NEUFC/NENF-like"/>
</dbReference>
<proteinExistence type="inferred from homology"/>
<dbReference type="OrthoDB" id="899at2759"/>
<sequence>MASHTLPRTYSKDSQPSILSSCDIYNLAPVSKIELAAADGTDPAGSTWVAILGIVFDVSSSKAFALGGPYHIYAGKDPSRALALSSVRPEDCIAELADLEDVHKTVLGEWYARFKQTYQVVGRMELPLSAILSDHVTVKDQGSN</sequence>
<dbReference type="RefSeq" id="XP_008721596.1">
    <property type="nucleotide sequence ID" value="XM_008723374.1"/>
</dbReference>
<dbReference type="PANTHER" id="PTHR10281:SF115">
    <property type="entry name" value="BINDING PROTEIN, PUTATIVE (AFU_ORTHOLOGUE AFUA_4G06240)-RELATED"/>
    <property type="match status" value="1"/>
</dbReference>